<dbReference type="Pfam" id="PF01199">
    <property type="entry name" value="Ribosomal_L34e"/>
    <property type="match status" value="1"/>
</dbReference>
<evidence type="ECO:0000256" key="5">
    <source>
        <dbReference type="ARBA" id="ARBA00035333"/>
    </source>
</evidence>
<reference evidence="6 7" key="1">
    <citation type="submission" date="2022-05" db="EMBL/GenBank/DDBJ databases">
        <authorList>
            <consortium name="Genoscope - CEA"/>
            <person name="William W."/>
        </authorList>
    </citation>
    <scope>NUCLEOTIDE SEQUENCE [LARGE SCALE GENOMIC DNA]</scope>
</reference>
<dbReference type="EMBL" id="CALNXK010000102">
    <property type="protein sequence ID" value="CAH3155772.1"/>
    <property type="molecule type" value="Genomic_DNA"/>
</dbReference>
<accession>A0ABN8Q5T3</accession>
<dbReference type="InterPro" id="IPR038562">
    <property type="entry name" value="Ribosomal_eL34_C_sf"/>
</dbReference>
<evidence type="ECO:0000256" key="2">
    <source>
        <dbReference type="ARBA" id="ARBA00022980"/>
    </source>
</evidence>
<dbReference type="HAMAP" id="MF_00349">
    <property type="entry name" value="Ribosomal_eL34"/>
    <property type="match status" value="1"/>
</dbReference>
<comment type="caution">
    <text evidence="6">The sequence shown here is derived from an EMBL/GenBank/DDBJ whole genome shotgun (WGS) entry which is preliminary data.</text>
</comment>
<name>A0ABN8Q5T3_9CNID</name>
<dbReference type="Gene3D" id="6.20.370.70">
    <property type="match status" value="1"/>
</dbReference>
<dbReference type="InterPro" id="IPR008195">
    <property type="entry name" value="Ribosomal_eL34"/>
</dbReference>
<keyword evidence="3" id="KW-0687">Ribonucleoprotein</keyword>
<dbReference type="InterPro" id="IPR047868">
    <property type="entry name" value="Ribosomal_L34e_arc-type"/>
</dbReference>
<keyword evidence="7" id="KW-1185">Reference proteome</keyword>
<evidence type="ECO:0000256" key="3">
    <source>
        <dbReference type="ARBA" id="ARBA00023274"/>
    </source>
</evidence>
<evidence type="ECO:0000313" key="6">
    <source>
        <dbReference type="EMBL" id="CAH3155772.1"/>
    </source>
</evidence>
<dbReference type="Gene3D" id="6.20.340.10">
    <property type="match status" value="1"/>
</dbReference>
<dbReference type="PRINTS" id="PR01250">
    <property type="entry name" value="RIBOSOMALL34"/>
</dbReference>
<dbReference type="Proteomes" id="UP001159405">
    <property type="component" value="Unassembled WGS sequence"/>
</dbReference>
<proteinExistence type="inferred from homology"/>
<organism evidence="6 7">
    <name type="scientific">Porites lobata</name>
    <dbReference type="NCBI Taxonomy" id="104759"/>
    <lineage>
        <taxon>Eukaryota</taxon>
        <taxon>Metazoa</taxon>
        <taxon>Cnidaria</taxon>
        <taxon>Anthozoa</taxon>
        <taxon>Hexacorallia</taxon>
        <taxon>Scleractinia</taxon>
        <taxon>Fungiina</taxon>
        <taxon>Poritidae</taxon>
        <taxon>Porites</taxon>
    </lineage>
</organism>
<sequence length="122" mass="13881">MQFLLQMAQRLTYRRRLSYNTKSNRKRISKTPGGKLVYLYTKKPGKVPRCGGCKTKLQGLPAVRPKKLMHMSKPQKTVSRAYGGSQCARCVRERIVRAFLIEEQKIVVRVLKAQQGKKSGSA</sequence>
<comment type="similarity">
    <text evidence="1">Belongs to the eukaryotic ribosomal protein eL34 family.</text>
</comment>
<evidence type="ECO:0000256" key="1">
    <source>
        <dbReference type="ARBA" id="ARBA00009875"/>
    </source>
</evidence>
<dbReference type="InterPro" id="IPR018065">
    <property type="entry name" value="Ribosomal_eL34_CS"/>
</dbReference>
<evidence type="ECO:0000256" key="4">
    <source>
        <dbReference type="ARBA" id="ARBA00035227"/>
    </source>
</evidence>
<keyword evidence="2" id="KW-0689">Ribosomal protein</keyword>
<evidence type="ECO:0000313" key="7">
    <source>
        <dbReference type="Proteomes" id="UP001159405"/>
    </source>
</evidence>
<dbReference type="PROSITE" id="PS01145">
    <property type="entry name" value="RIBOSOMAL_L34E"/>
    <property type="match status" value="1"/>
</dbReference>
<gene>
    <name evidence="6" type="ORF">PLOB_00001386</name>
</gene>
<protein>
    <recommendedName>
        <fullName evidence="4">Large ribosomal subunit protein eL34</fullName>
    </recommendedName>
    <alternativeName>
        <fullName evidence="5">60S ribosomal protein L34</fullName>
    </alternativeName>
</protein>
<dbReference type="PANTHER" id="PTHR46595">
    <property type="entry name" value="60S RIBOSOMAL PROTEIN L34"/>
    <property type="match status" value="1"/>
</dbReference>